<dbReference type="InterPro" id="IPR016039">
    <property type="entry name" value="Thiolase-like"/>
</dbReference>
<reference evidence="6 7" key="1">
    <citation type="submission" date="2023-04" db="EMBL/GenBank/DDBJ databases">
        <title>A long-awaited taxogenomic arrangement of the family Halomonadaceae.</title>
        <authorList>
            <person name="De La Haba R."/>
            <person name="Chuvochina M."/>
            <person name="Wittouck S."/>
            <person name="Arahal D.R."/>
            <person name="Sanchez-Porro C."/>
            <person name="Hugenholtz P."/>
            <person name="Ventosa A."/>
        </authorList>
    </citation>
    <scope>NUCLEOTIDE SEQUENCE [LARGE SCALE GENOMIC DNA]</scope>
    <source>
        <strain evidence="6 7">DSM 22428</strain>
    </source>
</reference>
<dbReference type="PANTHER" id="PTHR11712:SF320">
    <property type="entry name" value="BETA-KETOACYL SYNTHASE"/>
    <property type="match status" value="1"/>
</dbReference>
<dbReference type="InterPro" id="IPR020841">
    <property type="entry name" value="PKS_Beta-ketoAc_synthase_dom"/>
</dbReference>
<keyword evidence="3 4" id="KW-0808">Transferase</keyword>
<dbReference type="Proteomes" id="UP001269375">
    <property type="component" value="Unassembled WGS sequence"/>
</dbReference>
<dbReference type="EMBL" id="JARWAO010000005">
    <property type="protein sequence ID" value="MDR5896495.1"/>
    <property type="molecule type" value="Genomic_DNA"/>
</dbReference>
<proteinExistence type="inferred from homology"/>
<dbReference type="RefSeq" id="WP_251594181.1">
    <property type="nucleotide sequence ID" value="NZ_JAMLJI010000003.1"/>
</dbReference>
<dbReference type="InterPro" id="IPR018201">
    <property type="entry name" value="Ketoacyl_synth_AS"/>
</dbReference>
<dbReference type="EC" id="2.3.1.179" evidence="6"/>
<dbReference type="Pfam" id="PF02801">
    <property type="entry name" value="Ketoacyl-synt_C"/>
    <property type="match status" value="1"/>
</dbReference>
<comment type="caution">
    <text evidence="6">The sequence shown here is derived from an EMBL/GenBank/DDBJ whole genome shotgun (WGS) entry which is preliminary data.</text>
</comment>
<dbReference type="SMART" id="SM00825">
    <property type="entry name" value="PKS_KS"/>
    <property type="match status" value="1"/>
</dbReference>
<evidence type="ECO:0000256" key="2">
    <source>
        <dbReference type="ARBA" id="ARBA00008467"/>
    </source>
</evidence>
<comment type="similarity">
    <text evidence="2 4">Belongs to the thiolase-like superfamily. Beta-ketoacyl-ACP synthases family.</text>
</comment>
<dbReference type="InterPro" id="IPR014030">
    <property type="entry name" value="Ketoacyl_synth_N"/>
</dbReference>
<dbReference type="CDD" id="cd00834">
    <property type="entry name" value="KAS_I_II"/>
    <property type="match status" value="1"/>
</dbReference>
<evidence type="ECO:0000313" key="7">
    <source>
        <dbReference type="Proteomes" id="UP001269375"/>
    </source>
</evidence>
<comment type="pathway">
    <text evidence="1">Lipid metabolism; fatty acid biosynthesis.</text>
</comment>
<keyword evidence="6" id="KW-0012">Acyltransferase</keyword>
<evidence type="ECO:0000256" key="4">
    <source>
        <dbReference type="RuleBase" id="RU003694"/>
    </source>
</evidence>
<organism evidence="6 7">
    <name type="scientific">Larsenimonas suaedae</name>
    <dbReference type="NCBI Taxonomy" id="1851019"/>
    <lineage>
        <taxon>Bacteria</taxon>
        <taxon>Pseudomonadati</taxon>
        <taxon>Pseudomonadota</taxon>
        <taxon>Gammaproteobacteria</taxon>
        <taxon>Oceanospirillales</taxon>
        <taxon>Halomonadaceae</taxon>
        <taxon>Larsenimonas</taxon>
    </lineage>
</organism>
<evidence type="ECO:0000259" key="5">
    <source>
        <dbReference type="PROSITE" id="PS52004"/>
    </source>
</evidence>
<dbReference type="InterPro" id="IPR000794">
    <property type="entry name" value="Beta-ketoacyl_synthase"/>
</dbReference>
<sequence length="394" mass="41290">MTSNAPFCRLSRPGIASCFGSNLDDIAHALAHGVRGLSQVDRYTPGTPLSLGPVTQALPEESDWPFNHRSRNNRLIKAALDALGDQLPALLDRVAPERIGVIMGSSTSGVSETEDAIARTGAGNDFDDQYCYYRQELGAPSAFIAEHLGLKGPQWTISTACTSGARALSAARRLLATGRCDAVIAGGADTLCNLTVHGFSSLDAVSPTPCLPFSQYRRGINIGEAAALFIVTRDEGGIQLTGYGETSDAHHISAPHPDGDGAARAMQRALDMAGRTPTDIGYLNAHGTATPHNDAMEARAIHRVFGDVAVPVSATKALTGHTLGAAGTLEAAFCWLALERQLLPLHVFDGAFDSALPPLALVDNATPAAPLRAAMSNVFAFGGNNATLLLERTS</sequence>
<dbReference type="NCBIfam" id="NF006618">
    <property type="entry name" value="PRK09185.1"/>
    <property type="match status" value="1"/>
</dbReference>
<evidence type="ECO:0000256" key="3">
    <source>
        <dbReference type="ARBA" id="ARBA00022679"/>
    </source>
</evidence>
<evidence type="ECO:0000313" key="6">
    <source>
        <dbReference type="EMBL" id="MDR5896495.1"/>
    </source>
</evidence>
<dbReference type="Pfam" id="PF00109">
    <property type="entry name" value="ketoacyl-synt"/>
    <property type="match status" value="1"/>
</dbReference>
<dbReference type="SUPFAM" id="SSF53901">
    <property type="entry name" value="Thiolase-like"/>
    <property type="match status" value="2"/>
</dbReference>
<name>A0ABU1GWR7_9GAMM</name>
<keyword evidence="7" id="KW-1185">Reference proteome</keyword>
<dbReference type="Gene3D" id="3.40.47.10">
    <property type="match status" value="2"/>
</dbReference>
<dbReference type="PROSITE" id="PS52004">
    <property type="entry name" value="KS3_2"/>
    <property type="match status" value="1"/>
</dbReference>
<dbReference type="GO" id="GO:0004315">
    <property type="term" value="F:3-oxoacyl-[acyl-carrier-protein] synthase activity"/>
    <property type="evidence" value="ECO:0007669"/>
    <property type="project" value="UniProtKB-EC"/>
</dbReference>
<dbReference type="InterPro" id="IPR014031">
    <property type="entry name" value="Ketoacyl_synth_C"/>
</dbReference>
<evidence type="ECO:0000256" key="1">
    <source>
        <dbReference type="ARBA" id="ARBA00005194"/>
    </source>
</evidence>
<protein>
    <submittedName>
        <fullName evidence="6">Beta-ketoacyl-ACP synthase</fullName>
        <ecNumber evidence="6">2.3.1.179</ecNumber>
    </submittedName>
</protein>
<gene>
    <name evidence="6" type="ORF">QC825_10460</name>
</gene>
<dbReference type="PROSITE" id="PS00606">
    <property type="entry name" value="KS3_1"/>
    <property type="match status" value="1"/>
</dbReference>
<feature type="domain" description="Ketosynthase family 3 (KS3)" evidence="5">
    <location>
        <begin position="1"/>
        <end position="392"/>
    </location>
</feature>
<accession>A0ABU1GWR7</accession>
<dbReference type="PANTHER" id="PTHR11712">
    <property type="entry name" value="POLYKETIDE SYNTHASE-RELATED"/>
    <property type="match status" value="1"/>
</dbReference>